<dbReference type="GO" id="GO:0004315">
    <property type="term" value="F:3-oxoacyl-[acyl-carrier-protein] synthase activity"/>
    <property type="evidence" value="ECO:0007669"/>
    <property type="project" value="InterPro"/>
</dbReference>
<dbReference type="SMART" id="SM00822">
    <property type="entry name" value="PKS_KR"/>
    <property type="match status" value="1"/>
</dbReference>
<dbReference type="GO" id="GO:0031177">
    <property type="term" value="F:phosphopantetheine binding"/>
    <property type="evidence" value="ECO:0007669"/>
    <property type="project" value="InterPro"/>
</dbReference>
<dbReference type="InterPro" id="IPR057326">
    <property type="entry name" value="KR_dom"/>
</dbReference>
<comment type="pathway">
    <text evidence="2">Antibiotic biosynthesis.</text>
</comment>
<dbReference type="CDD" id="cd08953">
    <property type="entry name" value="KR_2_SDR_x"/>
    <property type="match status" value="1"/>
</dbReference>
<comment type="caution">
    <text evidence="12">The sequence shown here is derived from an EMBL/GenBank/DDBJ whole genome shotgun (WGS) entry which is preliminary data.</text>
</comment>
<dbReference type="InterPro" id="IPR009081">
    <property type="entry name" value="PP-bd_ACP"/>
</dbReference>
<evidence type="ECO:0000259" key="10">
    <source>
        <dbReference type="PROSITE" id="PS50075"/>
    </source>
</evidence>
<feature type="region of interest" description="Disordered" evidence="9">
    <location>
        <begin position="423"/>
        <end position="451"/>
    </location>
</feature>
<reference evidence="12" key="1">
    <citation type="submission" date="2020-01" db="EMBL/GenBank/DDBJ databases">
        <title>Insect and environment-associated Actinomycetes.</title>
        <authorList>
            <person name="Currrie C."/>
            <person name="Chevrette M."/>
            <person name="Carlson C."/>
            <person name="Stubbendieck R."/>
            <person name="Wendt-Pienkowski E."/>
        </authorList>
    </citation>
    <scope>NUCLEOTIDE SEQUENCE</scope>
    <source>
        <strain evidence="12">SID14436</strain>
    </source>
</reference>
<accession>A0A6G3QWB0</accession>
<dbReference type="GO" id="GO:0006633">
    <property type="term" value="P:fatty acid biosynthetic process"/>
    <property type="evidence" value="ECO:0007669"/>
    <property type="project" value="InterPro"/>
</dbReference>
<dbReference type="InterPro" id="IPR054514">
    <property type="entry name" value="RhiE-like_linker"/>
</dbReference>
<feature type="compositionally biased region" description="Low complexity" evidence="9">
    <location>
        <begin position="535"/>
        <end position="559"/>
    </location>
</feature>
<evidence type="ECO:0000256" key="6">
    <source>
        <dbReference type="ARBA" id="ARBA00022679"/>
    </source>
</evidence>
<dbReference type="PANTHER" id="PTHR43775:SF37">
    <property type="entry name" value="SI:DKEY-61P9.11"/>
    <property type="match status" value="1"/>
</dbReference>
<dbReference type="InterPro" id="IPR020806">
    <property type="entry name" value="PKS_PP-bd"/>
</dbReference>
<feature type="compositionally biased region" description="Low complexity" evidence="9">
    <location>
        <begin position="427"/>
        <end position="451"/>
    </location>
</feature>
<keyword evidence="4" id="KW-0963">Cytoplasm</keyword>
<dbReference type="SUPFAM" id="SSF47336">
    <property type="entry name" value="ACP-like"/>
    <property type="match status" value="1"/>
</dbReference>
<feature type="non-terminal residue" evidence="12">
    <location>
        <position position="1187"/>
    </location>
</feature>
<dbReference type="GO" id="GO:0017000">
    <property type="term" value="P:antibiotic biosynthetic process"/>
    <property type="evidence" value="ECO:0007669"/>
    <property type="project" value="UniProtKB-ARBA"/>
</dbReference>
<dbReference type="SMART" id="SM01294">
    <property type="entry name" value="PKS_PP_betabranch"/>
    <property type="match status" value="1"/>
</dbReference>
<dbReference type="RefSeq" id="WP_164438502.1">
    <property type="nucleotide sequence ID" value="NZ_JAAGMD010000487.1"/>
</dbReference>
<feature type="compositionally biased region" description="Pro residues" evidence="9">
    <location>
        <begin position="571"/>
        <end position="584"/>
    </location>
</feature>
<dbReference type="InterPro" id="IPR006162">
    <property type="entry name" value="Ppantetheine_attach_site"/>
</dbReference>
<dbReference type="Pfam" id="PF08659">
    <property type="entry name" value="KR"/>
    <property type="match status" value="1"/>
</dbReference>
<dbReference type="PANTHER" id="PTHR43775">
    <property type="entry name" value="FATTY ACID SYNTHASE"/>
    <property type="match status" value="1"/>
</dbReference>
<dbReference type="GO" id="GO:0004312">
    <property type="term" value="F:fatty acid synthase activity"/>
    <property type="evidence" value="ECO:0007669"/>
    <property type="project" value="TreeGrafter"/>
</dbReference>
<feature type="domain" description="Carrier" evidence="10">
    <location>
        <begin position="452"/>
        <end position="529"/>
    </location>
</feature>
<dbReference type="GO" id="GO:0071770">
    <property type="term" value="P:DIM/DIP cell wall layer assembly"/>
    <property type="evidence" value="ECO:0007669"/>
    <property type="project" value="TreeGrafter"/>
</dbReference>
<dbReference type="PROSITE" id="PS00606">
    <property type="entry name" value="KS3_1"/>
    <property type="match status" value="1"/>
</dbReference>
<sequence>PEPGRRALRHVLLDCHDPRLRAELAAELGRRSITWGLADDDGPADALLHVCPGTADGLAQQLRAGFETVLPLAARHLAAAPAPPLRVLVAHHADPATGRARPAYTALTALLRTLALEHSGFSGLTVHLDADPADGARLLVDELLGADEGEVRLTGGRRETLEYEEYAPEPAGPPAPTGRARTYLITGGAGRIGATVARHLAVTHRADIVLCGRRPADAAVADLLRELTATGVEAMYHPADVGDRDQVRELVTAVRQRFGALHGVVHAAGVTRDALAVRKTPDDAAAVLAPKVWGAVHLDEATRDEPLDFLALFSSVAASTGNLGQADYTFANAFLDAFAEERTALHTAGLRPGRTVSMAWPLWADSGLAVPEASRTLMAQHSGMVPLPAADALRAFDTFLAGAEPRPGVVAYDPGLRRMSEARRAGETGAAAGGVPTAARSATGAPAGASAASAGSVEQELRSLAAGFLMVSDDDVDLSTNLMELGFDSISLTELITRVNARYGLDLLPTVLFEAPTLEALAERLVRDHPDIGRTPDAPDAPGAPAVPAASVAPTPAADGGPGHVPVRAQQPPPPAPEPAPAENPPVSAGATGTPIAVIGMAGRFPGADDLTALWDVVAAGEDRIGPVPADRPDLLADPRMKDVRAGFLDRVAEFDATAFGISPREAGFMDPQQRHFLEVTWEALQDAGRRPGELAGTATGVFVGVATGDYNELMASRSGASEAHMATGVAHAVLANRVSHLLDLRGPSEALDTACSSSLVAVHHAVRALRDGDCDLAVAGGVNLTLSPALYDTFTRAGMLSAQGRCASFDDSADGYVRGEGVGAVVLKPLHRALEDGDPVRAVILGSAVNHGGRSPSLTAPNPQSQAQVVVDAVRAAGVDPRTIGYVQAHGTGTALGDPVEIEGLKQAYARLYEDRNLPAPAAPHLAVGSVKTNIGHLEAAAGIAGLLTTVLAMDHGLVPPNPHLRRPNRHLRLDGTPLTLADGTARPWAPVPDESGRPVRRAGVSSFGFGGSNAHVVLQTGGLPRGGTAPVTADGPFVVPLSARDEQSLADYRSRLADALDRDPDLRLDQVAHTLQAGREELPHRLAVVASDRAGLIAALRDTASQTVYRGVVTGRAADGPTGAGPADLAAAWCTGHAVDWDALWPVPTGRVSLPVPGFTRTAHWFPRAADDAPAGTAAGSVAAG</sequence>
<comment type="subcellular location">
    <subcellularLocation>
        <location evidence="1">Cytoplasm</location>
    </subcellularLocation>
</comment>
<dbReference type="CDD" id="cd00833">
    <property type="entry name" value="PKS"/>
    <property type="match status" value="1"/>
</dbReference>
<dbReference type="Gene3D" id="3.40.47.10">
    <property type="match status" value="1"/>
</dbReference>
<feature type="domain" description="Ketosynthase family 3 (KS3)" evidence="11">
    <location>
        <begin position="593"/>
        <end position="1022"/>
    </location>
</feature>
<dbReference type="InterPro" id="IPR016039">
    <property type="entry name" value="Thiolase-like"/>
</dbReference>
<dbReference type="Pfam" id="PF02801">
    <property type="entry name" value="Ketoacyl-synt_C"/>
    <property type="match status" value="1"/>
</dbReference>
<evidence type="ECO:0000256" key="7">
    <source>
        <dbReference type="ARBA" id="ARBA00022737"/>
    </source>
</evidence>
<keyword evidence="5" id="KW-0597">Phosphoprotein</keyword>
<name>A0A6G3QWB0_9ACTN</name>
<keyword evidence="8" id="KW-0012">Acyltransferase</keyword>
<dbReference type="Pfam" id="PF00109">
    <property type="entry name" value="ketoacyl-synt"/>
    <property type="match status" value="1"/>
</dbReference>
<evidence type="ECO:0000256" key="1">
    <source>
        <dbReference type="ARBA" id="ARBA00004496"/>
    </source>
</evidence>
<dbReference type="Gene3D" id="1.10.1240.100">
    <property type="match status" value="1"/>
</dbReference>
<protein>
    <submittedName>
        <fullName evidence="12">SDR family NAD(P)-dependent oxidoreductase</fullName>
    </submittedName>
</protein>
<keyword evidence="7" id="KW-0677">Repeat</keyword>
<dbReference type="SUPFAM" id="SSF51735">
    <property type="entry name" value="NAD(P)-binding Rossmann-fold domains"/>
    <property type="match status" value="2"/>
</dbReference>
<dbReference type="InterPro" id="IPR014031">
    <property type="entry name" value="Ketoacyl_synth_C"/>
</dbReference>
<dbReference type="GO" id="GO:0005737">
    <property type="term" value="C:cytoplasm"/>
    <property type="evidence" value="ECO:0007669"/>
    <property type="project" value="UniProtKB-SubCell"/>
</dbReference>
<dbReference type="Pfam" id="PF22336">
    <property type="entry name" value="RhiE-like_linker"/>
    <property type="match status" value="1"/>
</dbReference>
<dbReference type="GO" id="GO:0005886">
    <property type="term" value="C:plasma membrane"/>
    <property type="evidence" value="ECO:0007669"/>
    <property type="project" value="TreeGrafter"/>
</dbReference>
<dbReference type="InterPro" id="IPR018201">
    <property type="entry name" value="Ketoacyl_synth_AS"/>
</dbReference>
<dbReference type="Pfam" id="PF00550">
    <property type="entry name" value="PP-binding"/>
    <property type="match status" value="1"/>
</dbReference>
<evidence type="ECO:0000256" key="3">
    <source>
        <dbReference type="ARBA" id="ARBA00022450"/>
    </source>
</evidence>
<gene>
    <name evidence="12" type="ORF">G3I53_16860</name>
</gene>
<dbReference type="PROSITE" id="PS52004">
    <property type="entry name" value="KS3_2"/>
    <property type="match status" value="1"/>
</dbReference>
<feature type="non-terminal residue" evidence="12">
    <location>
        <position position="1"/>
    </location>
</feature>
<dbReference type="EMBL" id="JAAGMD010000487">
    <property type="protein sequence ID" value="NEA87661.1"/>
    <property type="molecule type" value="Genomic_DNA"/>
</dbReference>
<dbReference type="SMART" id="SM00825">
    <property type="entry name" value="PKS_KS"/>
    <property type="match status" value="1"/>
</dbReference>
<dbReference type="SUPFAM" id="SSF53901">
    <property type="entry name" value="Thiolase-like"/>
    <property type="match status" value="1"/>
</dbReference>
<evidence type="ECO:0000256" key="4">
    <source>
        <dbReference type="ARBA" id="ARBA00022490"/>
    </source>
</evidence>
<dbReference type="SMART" id="SM00823">
    <property type="entry name" value="PKS_PP"/>
    <property type="match status" value="1"/>
</dbReference>
<proteinExistence type="predicted"/>
<keyword evidence="6" id="KW-0808">Transferase</keyword>
<organism evidence="12">
    <name type="scientific">Streptomyces sp. SID14436</name>
    <dbReference type="NCBI Taxonomy" id="2706070"/>
    <lineage>
        <taxon>Bacteria</taxon>
        <taxon>Bacillati</taxon>
        <taxon>Actinomycetota</taxon>
        <taxon>Actinomycetes</taxon>
        <taxon>Kitasatosporales</taxon>
        <taxon>Streptomycetaceae</taxon>
        <taxon>Streptomyces</taxon>
    </lineage>
</organism>
<evidence type="ECO:0000256" key="9">
    <source>
        <dbReference type="SAM" id="MobiDB-lite"/>
    </source>
</evidence>
<feature type="region of interest" description="Disordered" evidence="9">
    <location>
        <begin position="530"/>
        <end position="591"/>
    </location>
</feature>
<dbReference type="InterPro" id="IPR020841">
    <property type="entry name" value="PKS_Beta-ketoAc_synthase_dom"/>
</dbReference>
<dbReference type="InterPro" id="IPR036736">
    <property type="entry name" value="ACP-like_sf"/>
</dbReference>
<dbReference type="InterPro" id="IPR050091">
    <property type="entry name" value="PKS_NRPS_Biosynth_Enz"/>
</dbReference>
<keyword evidence="3" id="KW-0596">Phosphopantetheine</keyword>
<evidence type="ECO:0000256" key="5">
    <source>
        <dbReference type="ARBA" id="ARBA00022553"/>
    </source>
</evidence>
<dbReference type="PROSITE" id="PS50075">
    <property type="entry name" value="CARRIER"/>
    <property type="match status" value="1"/>
</dbReference>
<evidence type="ECO:0000256" key="2">
    <source>
        <dbReference type="ARBA" id="ARBA00004792"/>
    </source>
</evidence>
<evidence type="ECO:0000259" key="11">
    <source>
        <dbReference type="PROSITE" id="PS52004"/>
    </source>
</evidence>
<dbReference type="Gene3D" id="3.40.50.720">
    <property type="entry name" value="NAD(P)-binding Rossmann-like Domain"/>
    <property type="match status" value="1"/>
</dbReference>
<dbReference type="PROSITE" id="PS00012">
    <property type="entry name" value="PHOSPHOPANTETHEINE"/>
    <property type="match status" value="1"/>
</dbReference>
<evidence type="ECO:0000313" key="12">
    <source>
        <dbReference type="EMBL" id="NEA87661.1"/>
    </source>
</evidence>
<dbReference type="Gene3D" id="1.10.1200.10">
    <property type="entry name" value="ACP-like"/>
    <property type="match status" value="1"/>
</dbReference>
<dbReference type="InterPro" id="IPR036291">
    <property type="entry name" value="NAD(P)-bd_dom_sf"/>
</dbReference>
<dbReference type="AlphaFoldDB" id="A0A6G3QWB0"/>
<evidence type="ECO:0000256" key="8">
    <source>
        <dbReference type="ARBA" id="ARBA00023315"/>
    </source>
</evidence>
<dbReference type="InterPro" id="IPR013968">
    <property type="entry name" value="PKS_KR"/>
</dbReference>
<dbReference type="InterPro" id="IPR014030">
    <property type="entry name" value="Ketoacyl_synth_N"/>
</dbReference>